<accession>A0AAD4XFQ9</accession>
<reference evidence="1" key="1">
    <citation type="submission" date="2022-04" db="EMBL/GenBank/DDBJ databases">
        <title>A functionally conserved STORR gene fusion in Papaver species that diverged 16.8 million years ago.</title>
        <authorList>
            <person name="Catania T."/>
        </authorList>
    </citation>
    <scope>NUCLEOTIDE SEQUENCE</scope>
    <source>
        <strain evidence="1">S-188037</strain>
    </source>
</reference>
<comment type="caution">
    <text evidence="1">The sequence shown here is derived from an EMBL/GenBank/DDBJ whole genome shotgun (WGS) entry which is preliminary data.</text>
</comment>
<keyword evidence="2" id="KW-1185">Reference proteome</keyword>
<protein>
    <submittedName>
        <fullName evidence="1">Uncharacterized protein</fullName>
    </submittedName>
</protein>
<name>A0AAD4XFQ9_9MAGN</name>
<sequence>ACKITEYQDVEILDVINNKDQKSKVIEVTQCRKVRVEFDKVTGIGFHKSFNALVVQAAGYEKLTFDKKDFRNF</sequence>
<feature type="non-terminal residue" evidence="1">
    <location>
        <position position="1"/>
    </location>
</feature>
<dbReference type="EMBL" id="JAJJMB010009593">
    <property type="protein sequence ID" value="KAI3912925.1"/>
    <property type="molecule type" value="Genomic_DNA"/>
</dbReference>
<evidence type="ECO:0000313" key="2">
    <source>
        <dbReference type="Proteomes" id="UP001202328"/>
    </source>
</evidence>
<dbReference type="Proteomes" id="UP001202328">
    <property type="component" value="Unassembled WGS sequence"/>
</dbReference>
<organism evidence="1 2">
    <name type="scientific">Papaver atlanticum</name>
    <dbReference type="NCBI Taxonomy" id="357466"/>
    <lineage>
        <taxon>Eukaryota</taxon>
        <taxon>Viridiplantae</taxon>
        <taxon>Streptophyta</taxon>
        <taxon>Embryophyta</taxon>
        <taxon>Tracheophyta</taxon>
        <taxon>Spermatophyta</taxon>
        <taxon>Magnoliopsida</taxon>
        <taxon>Ranunculales</taxon>
        <taxon>Papaveraceae</taxon>
        <taxon>Papaveroideae</taxon>
        <taxon>Papaver</taxon>
    </lineage>
</organism>
<proteinExistence type="predicted"/>
<gene>
    <name evidence="1" type="ORF">MKW98_008337</name>
</gene>
<evidence type="ECO:0000313" key="1">
    <source>
        <dbReference type="EMBL" id="KAI3912925.1"/>
    </source>
</evidence>
<dbReference type="AlphaFoldDB" id="A0AAD4XFQ9"/>